<evidence type="ECO:0000313" key="2">
    <source>
        <dbReference type="EMBL" id="GAA4763904.1"/>
    </source>
</evidence>
<protein>
    <recommendedName>
        <fullName evidence="4">ABC transporter substrate-binding protein</fullName>
    </recommendedName>
</protein>
<dbReference type="RefSeq" id="WP_345609231.1">
    <property type="nucleotide sequence ID" value="NZ_BAABJV010000001.1"/>
</dbReference>
<organism evidence="2 3">
    <name type="scientific">Streptomyces sanyensis</name>
    <dbReference type="NCBI Taxonomy" id="568869"/>
    <lineage>
        <taxon>Bacteria</taxon>
        <taxon>Bacillati</taxon>
        <taxon>Actinomycetota</taxon>
        <taxon>Actinomycetes</taxon>
        <taxon>Kitasatosporales</taxon>
        <taxon>Streptomycetaceae</taxon>
        <taxon>Streptomyces</taxon>
    </lineage>
</organism>
<dbReference type="Proteomes" id="UP001501147">
    <property type="component" value="Unassembled WGS sequence"/>
</dbReference>
<dbReference type="Gene3D" id="3.40.50.1980">
    <property type="entry name" value="Nitrogenase molybdenum iron protein domain"/>
    <property type="match status" value="2"/>
</dbReference>
<sequence>MDQRTSGWRFADDRGRTASAPRTPERVVAYIRTGAALQDHGLRPVAVFGSAHDGPLADPAKAGSLPLGEVAYLGPGPALDAAAVLDRRPDLVVAVGYGPDQVYGLDPDAAKQLEEQVPLVLIDVGQDRTLDGLRDRTAALAASLGAAEPRARREEEAARRALRAAAERSGGARVLALSPAGAGTVHLARPGAWPDLRALADLGVRTAAPAPGPGVNWARGDWNTVALLEPDVVLVDVRANAEPLVSLGDVPAWRELTARATVVPWNPELPCSARAHADFFGAVAAALATRTP</sequence>
<dbReference type="SUPFAM" id="SSF53807">
    <property type="entry name" value="Helical backbone' metal receptor"/>
    <property type="match status" value="1"/>
</dbReference>
<evidence type="ECO:0000256" key="1">
    <source>
        <dbReference type="SAM" id="MobiDB-lite"/>
    </source>
</evidence>
<gene>
    <name evidence="2" type="ORF">GCM10023329_07050</name>
</gene>
<accession>A0ABP8ZR97</accession>
<proteinExistence type="predicted"/>
<evidence type="ECO:0008006" key="4">
    <source>
        <dbReference type="Google" id="ProtNLM"/>
    </source>
</evidence>
<comment type="caution">
    <text evidence="2">The sequence shown here is derived from an EMBL/GenBank/DDBJ whole genome shotgun (WGS) entry which is preliminary data.</text>
</comment>
<reference evidence="3" key="1">
    <citation type="journal article" date="2019" name="Int. J. Syst. Evol. Microbiol.">
        <title>The Global Catalogue of Microorganisms (GCM) 10K type strain sequencing project: providing services to taxonomists for standard genome sequencing and annotation.</title>
        <authorList>
            <consortium name="The Broad Institute Genomics Platform"/>
            <consortium name="The Broad Institute Genome Sequencing Center for Infectious Disease"/>
            <person name="Wu L."/>
            <person name="Ma J."/>
        </authorList>
    </citation>
    <scope>NUCLEOTIDE SEQUENCE [LARGE SCALE GENOMIC DNA]</scope>
    <source>
        <strain evidence="3">JCM 18324</strain>
    </source>
</reference>
<dbReference type="EMBL" id="BAABJV010000001">
    <property type="protein sequence ID" value="GAA4763904.1"/>
    <property type="molecule type" value="Genomic_DNA"/>
</dbReference>
<evidence type="ECO:0000313" key="3">
    <source>
        <dbReference type="Proteomes" id="UP001501147"/>
    </source>
</evidence>
<feature type="region of interest" description="Disordered" evidence="1">
    <location>
        <begin position="1"/>
        <end position="21"/>
    </location>
</feature>
<name>A0ABP8ZR97_9ACTN</name>
<keyword evidence="3" id="KW-1185">Reference proteome</keyword>